<accession>A0AA41V203</accession>
<reference evidence="2" key="1">
    <citation type="submission" date="2022-03" db="EMBL/GenBank/DDBJ databases">
        <title>A functionally conserved STORR gene fusion in Papaver species that diverged 16.8 million years ago.</title>
        <authorList>
            <person name="Catania T."/>
        </authorList>
    </citation>
    <scope>NUCLEOTIDE SEQUENCE</scope>
    <source>
        <strain evidence="2">S-191538</strain>
    </source>
</reference>
<evidence type="ECO:0000313" key="3">
    <source>
        <dbReference type="Proteomes" id="UP001177140"/>
    </source>
</evidence>
<sequence>LICIYSFKQCVGRSLCKMCCLACQTYCYAIQDCTCCLWYKLKNTKRVNRRRRRRFRDIEEGYSSSDDSIQRYRSLNMSRKRRWSRERKPRRPLYPVKLKSYRIRSRSRHHHDLHWKTSEVSVHLKGGSRRLRNSKQLQVRRPAGNSGKQAVKVFKRRKIR</sequence>
<dbReference type="PANTHER" id="PTHR35278">
    <property type="entry name" value="TRANSMEMBRANE PROTEIN-RELATED"/>
    <property type="match status" value="1"/>
</dbReference>
<dbReference type="AlphaFoldDB" id="A0AA41V203"/>
<feature type="non-terminal residue" evidence="2">
    <location>
        <position position="1"/>
    </location>
</feature>
<dbReference type="EMBL" id="JAJJMA010112474">
    <property type="protein sequence ID" value="MCL7031460.1"/>
    <property type="molecule type" value="Genomic_DNA"/>
</dbReference>
<comment type="caution">
    <text evidence="2">The sequence shown here is derived from an EMBL/GenBank/DDBJ whole genome shotgun (WGS) entry which is preliminary data.</text>
</comment>
<protein>
    <submittedName>
        <fullName evidence="2">Uncharacterized protein</fullName>
    </submittedName>
</protein>
<feature type="region of interest" description="Disordered" evidence="1">
    <location>
        <begin position="124"/>
        <end position="160"/>
    </location>
</feature>
<keyword evidence="3" id="KW-1185">Reference proteome</keyword>
<gene>
    <name evidence="2" type="ORF">MKW94_010778</name>
</gene>
<dbReference type="PANTHER" id="PTHR35278:SF4">
    <property type="entry name" value="TRANSMEMBRANE PROTEIN"/>
    <property type="match status" value="1"/>
</dbReference>
<evidence type="ECO:0000256" key="1">
    <source>
        <dbReference type="SAM" id="MobiDB-lite"/>
    </source>
</evidence>
<evidence type="ECO:0000313" key="2">
    <source>
        <dbReference type="EMBL" id="MCL7031460.1"/>
    </source>
</evidence>
<organism evidence="2 3">
    <name type="scientific">Papaver nudicaule</name>
    <name type="common">Iceland poppy</name>
    <dbReference type="NCBI Taxonomy" id="74823"/>
    <lineage>
        <taxon>Eukaryota</taxon>
        <taxon>Viridiplantae</taxon>
        <taxon>Streptophyta</taxon>
        <taxon>Embryophyta</taxon>
        <taxon>Tracheophyta</taxon>
        <taxon>Spermatophyta</taxon>
        <taxon>Magnoliopsida</taxon>
        <taxon>Ranunculales</taxon>
        <taxon>Papaveraceae</taxon>
        <taxon>Papaveroideae</taxon>
        <taxon>Papaver</taxon>
    </lineage>
</organism>
<proteinExistence type="predicted"/>
<dbReference type="Proteomes" id="UP001177140">
    <property type="component" value="Unassembled WGS sequence"/>
</dbReference>
<name>A0AA41V203_PAPNU</name>